<accession>A0A6J4UGV2</accession>
<feature type="compositionally biased region" description="Pro residues" evidence="1">
    <location>
        <begin position="1"/>
        <end position="10"/>
    </location>
</feature>
<feature type="region of interest" description="Disordered" evidence="1">
    <location>
        <begin position="1"/>
        <end position="23"/>
    </location>
</feature>
<evidence type="ECO:0000256" key="1">
    <source>
        <dbReference type="SAM" id="MobiDB-lite"/>
    </source>
</evidence>
<protein>
    <recommendedName>
        <fullName evidence="2">RES domain-containing protein</fullName>
    </recommendedName>
</protein>
<reference evidence="3" key="1">
    <citation type="submission" date="2020-02" db="EMBL/GenBank/DDBJ databases">
        <authorList>
            <person name="Meier V. D."/>
        </authorList>
    </citation>
    <scope>NUCLEOTIDE SEQUENCE</scope>
    <source>
        <strain evidence="3">AVDCRST_MAG73</strain>
    </source>
</reference>
<organism evidence="3">
    <name type="scientific">uncultured Thermomicrobiales bacterium</name>
    <dbReference type="NCBI Taxonomy" id="1645740"/>
    <lineage>
        <taxon>Bacteria</taxon>
        <taxon>Pseudomonadati</taxon>
        <taxon>Thermomicrobiota</taxon>
        <taxon>Thermomicrobia</taxon>
        <taxon>Thermomicrobiales</taxon>
        <taxon>environmental samples</taxon>
    </lineage>
</organism>
<dbReference type="SMART" id="SM00953">
    <property type="entry name" value="RES"/>
    <property type="match status" value="1"/>
</dbReference>
<proteinExistence type="predicted"/>
<sequence>MPDPSLPPHPEPPDDLPQRDLPRCAADVGPPWYRHHRAARDPLFFNATPIGRFNAPAGEYAVLYAASDPFGAFVETFGHVTGVRRVDAERLETGCLTRIETIRTLTLVDLTGAGLARVGADARLTTGDHAPAQRWALALWRHPARVDGLYYRARHDPERFGIALFEDRVGDSVRAARTGSLLGQPTLLMQMLDQYGFTLV</sequence>
<gene>
    <name evidence="3" type="ORF">AVDCRST_MAG73-2789</name>
</gene>
<evidence type="ECO:0000313" key="3">
    <source>
        <dbReference type="EMBL" id="CAA9550174.1"/>
    </source>
</evidence>
<name>A0A6J4UGV2_9BACT</name>
<dbReference type="Pfam" id="PF08808">
    <property type="entry name" value="RES"/>
    <property type="match status" value="1"/>
</dbReference>
<dbReference type="InterPro" id="IPR014914">
    <property type="entry name" value="RES_dom"/>
</dbReference>
<feature type="domain" description="RES" evidence="2">
    <location>
        <begin position="44"/>
        <end position="176"/>
    </location>
</feature>
<dbReference type="AlphaFoldDB" id="A0A6J4UGV2"/>
<evidence type="ECO:0000259" key="2">
    <source>
        <dbReference type="SMART" id="SM00953"/>
    </source>
</evidence>
<dbReference type="EMBL" id="CADCWE010000189">
    <property type="protein sequence ID" value="CAA9550174.1"/>
    <property type="molecule type" value="Genomic_DNA"/>
</dbReference>